<evidence type="ECO:0000256" key="5">
    <source>
        <dbReference type="ARBA" id="ARBA00023136"/>
    </source>
</evidence>
<evidence type="ECO:0000256" key="2">
    <source>
        <dbReference type="ARBA" id="ARBA00007511"/>
    </source>
</evidence>
<dbReference type="EMBL" id="CP075585">
    <property type="protein sequence ID" value="QZA58758.1"/>
    <property type="molecule type" value="Genomic_DNA"/>
</dbReference>
<dbReference type="RefSeq" id="WP_194845657.1">
    <property type="nucleotide sequence ID" value="NZ_CP075585.1"/>
</dbReference>
<evidence type="ECO:0000313" key="7">
    <source>
        <dbReference type="EMBL" id="QZA58758.1"/>
    </source>
</evidence>
<feature type="transmembrane region" description="Helical" evidence="6">
    <location>
        <begin position="131"/>
        <end position="148"/>
    </location>
</feature>
<feature type="transmembrane region" description="Helical" evidence="6">
    <location>
        <begin position="6"/>
        <end position="26"/>
    </location>
</feature>
<comment type="subcellular location">
    <subcellularLocation>
        <location evidence="1">Membrane</location>
        <topology evidence="1">Multi-pass membrane protein</topology>
    </subcellularLocation>
</comment>
<sequence length="306" mass="35646">MGLSIWFWVAFHILIIGFLFLDLKVFHRYFRITEFKTAWIITGFWILLALIFNLGIYFWQGPKVALQFFSGYLIEKSLSIDNLFVFLLIFQAFQIPKKQQQRVLFWGVLGALFFRIGFILLGAKLVHSFDWVLYVFAVILLFTSYKLFKQKTVFDIQHSSILKVLKVFFPLCKEKNVDFFIIKEGGKWKITTLFLALLVIESSDILFAIDSIPAIFAITTDPFIVYTSNVFAILGLRSLYFAIYQSIERLRYLRFGLAAMILFIALKIILASVFPIPVSISLIIILLILSFTITFSFFLKRNINKH</sequence>
<feature type="transmembrane region" description="Helical" evidence="6">
    <location>
        <begin position="280"/>
        <end position="299"/>
    </location>
</feature>
<protein>
    <submittedName>
        <fullName evidence="7">Membrane-bound redox modulator Alx</fullName>
    </submittedName>
</protein>
<dbReference type="InterPro" id="IPR005496">
    <property type="entry name" value="Integral_membrane_TerC"/>
</dbReference>
<feature type="transmembrane region" description="Helical" evidence="6">
    <location>
        <begin position="223"/>
        <end position="243"/>
    </location>
</feature>
<keyword evidence="8" id="KW-1185">Reference proteome</keyword>
<proteinExistence type="inferred from homology"/>
<name>A0ABX8Z344_9BACT</name>
<feature type="transmembrane region" description="Helical" evidence="6">
    <location>
        <begin position="103"/>
        <end position="125"/>
    </location>
</feature>
<keyword evidence="4 6" id="KW-1133">Transmembrane helix</keyword>
<comment type="similarity">
    <text evidence="2">Belongs to the TerC family.</text>
</comment>
<evidence type="ECO:0000256" key="3">
    <source>
        <dbReference type="ARBA" id="ARBA00022692"/>
    </source>
</evidence>
<accession>A0ABX8Z344</accession>
<evidence type="ECO:0000256" key="4">
    <source>
        <dbReference type="ARBA" id="ARBA00022989"/>
    </source>
</evidence>
<dbReference type="InterPro" id="IPR022369">
    <property type="entry name" value="Integral_membrane_TerC_rswitch"/>
</dbReference>
<feature type="transmembrane region" description="Helical" evidence="6">
    <location>
        <begin position="255"/>
        <end position="274"/>
    </location>
</feature>
<keyword evidence="5 6" id="KW-0472">Membrane</keyword>
<reference evidence="7 8" key="1">
    <citation type="submission" date="2021-05" db="EMBL/GenBank/DDBJ databases">
        <title>Ecology and evolution of chlamydial symbionts of arthropods.</title>
        <authorList>
            <person name="Halter T."/>
            <person name="Sixt B.S."/>
            <person name="Toenshoff E.R."/>
            <person name="Koestlbacher S."/>
            <person name="Schulz F."/>
            <person name="Kostanjsek R."/>
            <person name="Collingro A."/>
            <person name="Hendrickx F."/>
            <person name="Horn M."/>
        </authorList>
    </citation>
    <scope>NUCLEOTIDE SEQUENCE [LARGE SCALE GENOMIC DNA]</scope>
    <source>
        <strain evidence="7 8">15C</strain>
    </source>
</reference>
<gene>
    <name evidence="7" type="ORF">RHAB15C_0000637</name>
</gene>
<evidence type="ECO:0000313" key="8">
    <source>
        <dbReference type="Proteomes" id="UP000822862"/>
    </source>
</evidence>
<feature type="transmembrane region" description="Helical" evidence="6">
    <location>
        <begin position="193"/>
        <end position="217"/>
    </location>
</feature>
<dbReference type="Pfam" id="PF03741">
    <property type="entry name" value="TerC"/>
    <property type="match status" value="1"/>
</dbReference>
<dbReference type="PANTHER" id="PTHR30238:SF0">
    <property type="entry name" value="THYLAKOID MEMBRANE PROTEIN TERC, CHLOROPLASTIC"/>
    <property type="match status" value="1"/>
</dbReference>
<keyword evidence="3 6" id="KW-0812">Transmembrane</keyword>
<feature type="transmembrane region" description="Helical" evidence="6">
    <location>
        <begin position="79"/>
        <end position="96"/>
    </location>
</feature>
<dbReference type="NCBIfam" id="TIGR03718">
    <property type="entry name" value="R_switched_Alx"/>
    <property type="match status" value="1"/>
</dbReference>
<evidence type="ECO:0000256" key="1">
    <source>
        <dbReference type="ARBA" id="ARBA00004141"/>
    </source>
</evidence>
<organism evidence="7 8">
    <name type="scientific">Candidatus Rhabdochlamydia porcellionis</name>
    <dbReference type="NCBI Taxonomy" id="225148"/>
    <lineage>
        <taxon>Bacteria</taxon>
        <taxon>Pseudomonadati</taxon>
        <taxon>Chlamydiota</taxon>
        <taxon>Chlamydiia</taxon>
        <taxon>Parachlamydiales</taxon>
        <taxon>Candidatus Rhabdochlamydiaceae</taxon>
        <taxon>Candidatus Rhabdochlamydia</taxon>
    </lineage>
</organism>
<dbReference type="Proteomes" id="UP000822862">
    <property type="component" value="Chromosome"/>
</dbReference>
<evidence type="ECO:0000256" key="6">
    <source>
        <dbReference type="SAM" id="Phobius"/>
    </source>
</evidence>
<dbReference type="PANTHER" id="PTHR30238">
    <property type="entry name" value="MEMBRANE BOUND PREDICTED REDOX MODULATOR"/>
    <property type="match status" value="1"/>
</dbReference>
<feature type="transmembrane region" description="Helical" evidence="6">
    <location>
        <begin position="38"/>
        <end position="59"/>
    </location>
</feature>